<evidence type="ECO:0000313" key="3">
    <source>
        <dbReference type="EMBL" id="MCA9385316.1"/>
    </source>
</evidence>
<reference evidence="3" key="2">
    <citation type="journal article" date="2021" name="Microbiome">
        <title>Successional dynamics and alternative stable states in a saline activated sludge microbial community over 9 years.</title>
        <authorList>
            <person name="Wang Y."/>
            <person name="Ye J."/>
            <person name="Ju F."/>
            <person name="Liu L."/>
            <person name="Boyd J.A."/>
            <person name="Deng Y."/>
            <person name="Parks D.H."/>
            <person name="Jiang X."/>
            <person name="Yin X."/>
            <person name="Woodcroft B.J."/>
            <person name="Tyson G.W."/>
            <person name="Hugenholtz P."/>
            <person name="Polz M.F."/>
            <person name="Zhang T."/>
        </authorList>
    </citation>
    <scope>NUCLEOTIDE SEQUENCE</scope>
    <source>
        <strain evidence="3">HKST-UBA11</strain>
    </source>
</reference>
<keyword evidence="2" id="KW-0812">Transmembrane</keyword>
<protein>
    <recommendedName>
        <fullName evidence="5">Dockerin domain-containing protein</fullName>
    </recommendedName>
</protein>
<keyword evidence="2" id="KW-1133">Transmembrane helix</keyword>
<gene>
    <name evidence="3" type="ORF">KC717_01570</name>
</gene>
<name>A0A955RK17_9BACT</name>
<evidence type="ECO:0000313" key="4">
    <source>
        <dbReference type="Proteomes" id="UP000754563"/>
    </source>
</evidence>
<reference evidence="3" key="1">
    <citation type="submission" date="2020-04" db="EMBL/GenBank/DDBJ databases">
        <authorList>
            <person name="Zhang T."/>
        </authorList>
    </citation>
    <scope>NUCLEOTIDE SEQUENCE</scope>
    <source>
        <strain evidence="3">HKST-UBA11</strain>
    </source>
</reference>
<feature type="compositionally biased region" description="Low complexity" evidence="1">
    <location>
        <begin position="421"/>
        <end position="437"/>
    </location>
</feature>
<evidence type="ECO:0000256" key="2">
    <source>
        <dbReference type="SAM" id="Phobius"/>
    </source>
</evidence>
<keyword evidence="2" id="KW-0472">Membrane</keyword>
<feature type="compositionally biased region" description="Low complexity" evidence="1">
    <location>
        <begin position="375"/>
        <end position="405"/>
    </location>
</feature>
<evidence type="ECO:0000256" key="1">
    <source>
        <dbReference type="SAM" id="MobiDB-lite"/>
    </source>
</evidence>
<organism evidence="3 4">
    <name type="scientific">Candidatus Dojkabacteria bacterium</name>
    <dbReference type="NCBI Taxonomy" id="2099670"/>
    <lineage>
        <taxon>Bacteria</taxon>
        <taxon>Candidatus Dojkabacteria</taxon>
    </lineage>
</organism>
<accession>A0A955RK17</accession>
<dbReference type="EMBL" id="JAGQLH010000013">
    <property type="protein sequence ID" value="MCA9385316.1"/>
    <property type="molecule type" value="Genomic_DNA"/>
</dbReference>
<evidence type="ECO:0008006" key="5">
    <source>
        <dbReference type="Google" id="ProtNLM"/>
    </source>
</evidence>
<feature type="compositionally biased region" description="Polar residues" evidence="1">
    <location>
        <begin position="442"/>
        <end position="452"/>
    </location>
</feature>
<dbReference type="Proteomes" id="UP000754563">
    <property type="component" value="Unassembled WGS sequence"/>
</dbReference>
<feature type="region of interest" description="Disordered" evidence="1">
    <location>
        <begin position="375"/>
        <end position="452"/>
    </location>
</feature>
<dbReference type="AlphaFoldDB" id="A0A955RK17"/>
<comment type="caution">
    <text evidence="3">The sequence shown here is derived from an EMBL/GenBank/DDBJ whole genome shotgun (WGS) entry which is preliminary data.</text>
</comment>
<sequence length="534" mass="58221">MEQSPQGLFTLKQTMQNGANSKEMHIFSTRKKKYGTIGVVFFFAVFAVVGGILVYSNDQEVITPDNGVVFTAECIASSPEMTCLLPIVDMSSTDSYKGLDGGLYGNGQNEPPASHEQHIFDAIDSIHPIDGKIGLVSLGMSNTSQEFGVFIQEIEQSPDKADSVTIVNGAQGGVDAKRWVVSPPGEDPWGILLQRVSQAGLTPDQVQAVWIKQANASPPRNTNTTEYIDQLTEDLKYIVDRLNDADIFPNLEIIYLSSRTYGGYADVYGATLNPEPFAYESGFSVQQLILQQIEGQTDVSYDDVPVLAWGPYLWADGTFGREYDDLVWELQDFSGTDGTHPSNSGRLKVSKFLSDFFLESPYAKVWFSDHDPFGTPTPSPTSTSTTTATPTLTPSGSTTATPTPSESVGPSRLPTVTPSYSIGPSSVPTITPSSSVTEDVPTISTSPTRNPSLFPTDGKISVVPSQIPGFPTVAPAYVDFNKDTRLNVFDLKLFITYYMEGNPVIDLNGDGVNQRDIGDFILFADEYRAYNRER</sequence>
<feature type="transmembrane region" description="Helical" evidence="2">
    <location>
        <begin position="34"/>
        <end position="55"/>
    </location>
</feature>
<proteinExistence type="predicted"/>